<feature type="compositionally biased region" description="Basic residues" evidence="2">
    <location>
        <begin position="119"/>
        <end position="129"/>
    </location>
</feature>
<feature type="compositionally biased region" description="Basic and acidic residues" evidence="2">
    <location>
        <begin position="94"/>
        <end position="103"/>
    </location>
</feature>
<evidence type="ECO:0008006" key="5">
    <source>
        <dbReference type="Google" id="ProtNLM"/>
    </source>
</evidence>
<organism evidence="3 4">
    <name type="scientific">Diplodia seriata</name>
    <dbReference type="NCBI Taxonomy" id="420778"/>
    <lineage>
        <taxon>Eukaryota</taxon>
        <taxon>Fungi</taxon>
        <taxon>Dikarya</taxon>
        <taxon>Ascomycota</taxon>
        <taxon>Pezizomycotina</taxon>
        <taxon>Dothideomycetes</taxon>
        <taxon>Dothideomycetes incertae sedis</taxon>
        <taxon>Botryosphaeriales</taxon>
        <taxon>Botryosphaeriaceae</taxon>
        <taxon>Diplodia</taxon>
    </lineage>
</organism>
<feature type="compositionally biased region" description="Polar residues" evidence="2">
    <location>
        <begin position="370"/>
        <end position="379"/>
    </location>
</feature>
<gene>
    <name evidence="3" type="ORF">SLS55_008472</name>
</gene>
<reference evidence="3 4" key="1">
    <citation type="submission" date="2024-02" db="EMBL/GenBank/DDBJ databases">
        <title>De novo assembly and annotation of 12 fungi associated with fruit tree decline syndrome in Ontario, Canada.</title>
        <authorList>
            <person name="Sulman M."/>
            <person name="Ellouze W."/>
            <person name="Ilyukhin E."/>
        </authorList>
    </citation>
    <scope>NUCLEOTIDE SEQUENCE [LARGE SCALE GENOMIC DNA]</scope>
    <source>
        <strain evidence="3 4">FDS-637</strain>
    </source>
</reference>
<dbReference type="GeneID" id="92012557"/>
<evidence type="ECO:0000313" key="3">
    <source>
        <dbReference type="EMBL" id="KAL0256080.1"/>
    </source>
</evidence>
<evidence type="ECO:0000256" key="1">
    <source>
        <dbReference type="SAM" id="Coils"/>
    </source>
</evidence>
<evidence type="ECO:0000256" key="2">
    <source>
        <dbReference type="SAM" id="MobiDB-lite"/>
    </source>
</evidence>
<evidence type="ECO:0000313" key="4">
    <source>
        <dbReference type="Proteomes" id="UP001430584"/>
    </source>
</evidence>
<feature type="region of interest" description="Disordered" evidence="2">
    <location>
        <begin position="507"/>
        <end position="552"/>
    </location>
</feature>
<proteinExistence type="predicted"/>
<dbReference type="Proteomes" id="UP001430584">
    <property type="component" value="Unassembled WGS sequence"/>
</dbReference>
<protein>
    <recommendedName>
        <fullName evidence="5">BZIP domain-containing protein</fullName>
    </recommendedName>
</protein>
<keyword evidence="4" id="KW-1185">Reference proteome</keyword>
<feature type="region of interest" description="Disordered" evidence="2">
    <location>
        <begin position="54"/>
        <end position="129"/>
    </location>
</feature>
<dbReference type="RefSeq" id="XP_066629109.1">
    <property type="nucleotide sequence ID" value="XM_066779880.1"/>
</dbReference>
<feature type="compositionally biased region" description="Polar residues" evidence="2">
    <location>
        <begin position="64"/>
        <end position="83"/>
    </location>
</feature>
<feature type="compositionally biased region" description="Polar residues" evidence="2">
    <location>
        <begin position="108"/>
        <end position="118"/>
    </location>
</feature>
<feature type="coiled-coil region" evidence="1">
    <location>
        <begin position="136"/>
        <end position="163"/>
    </location>
</feature>
<feature type="region of interest" description="Disordered" evidence="2">
    <location>
        <begin position="364"/>
        <end position="483"/>
    </location>
</feature>
<name>A0ABR3C7E5_9PEZI</name>
<feature type="compositionally biased region" description="Basic and acidic residues" evidence="2">
    <location>
        <begin position="471"/>
        <end position="483"/>
    </location>
</feature>
<feature type="compositionally biased region" description="Acidic residues" evidence="2">
    <location>
        <begin position="511"/>
        <end position="522"/>
    </location>
</feature>
<feature type="region of interest" description="Disordered" evidence="2">
    <location>
        <begin position="322"/>
        <end position="341"/>
    </location>
</feature>
<dbReference type="EMBL" id="JAJVCZ030000009">
    <property type="protein sequence ID" value="KAL0256080.1"/>
    <property type="molecule type" value="Genomic_DNA"/>
</dbReference>
<accession>A0ABR3C7E5</accession>
<comment type="caution">
    <text evidence="3">The sequence shown here is derived from an EMBL/GenBank/DDBJ whole genome shotgun (WGS) entry which is preliminary data.</text>
</comment>
<sequence length="736" mass="78795">MSAALQTALTPTPHLAVLHQQRLYIVSALQRTHIIIDSARARLNAVDNALSGTKRQAAALDPSRPSQSNCSHRPSRTSSSTLFSEPCDTAPEAPADRTADDQPHSIAKPSQEQQTRLSRATKKKLQHSRWRARGTLRNCTAEQRALLENLRSVQDQILQLQDLALRDSASLLTMPGPMAQPDFATNPWMSGWAVEFGDKPAQLGCGFGPSDCAPGMAAPNGGMYPSPAAGAKQPSNNPGADSWMRDCGMAQNGNTMPIINAQLMPLDHTGINPQLQINTAFNQSQFAAQLQAAYAQQFIYSPGITSPLLLDSETTAEDLYDWQNGDEENGDPYGCVDPSSTQYNADPYNSFSCSANGSFSYPEPIASPIETAQPSTQGNGEPCRSPFPESWDLATALRVGRSPPADEGSPKIDGVLANGSGTPGRPAPRRRHARQLSALQSPRGSRVYHIDDLVPDTQQPRPRSGAGPGPCEDKGPGPVDRRGSVVVQSAEVGRDMGFGGWLEKPQWADQVAEEEEEEEQEQEREQQQGWVRGHRHQTTMEKKWKGKGKALDPTSPTFVPGAGFFALRAPDQPPAAPAASTRAGDDDMIDMSAFKFPPPPPQQQQQQQPQPQAPHVESAVAVPDSSISSFSSTGVDSAIDQSSPGAIAAAEAQAAAAENKRRYSSGYSSAAVDLLLNRFRENAANPIKKRRSWRKNLNVNVNGNGGRAAMAGKMTVMGAVGEEEMGGGPGPALGVV</sequence>
<feature type="region of interest" description="Disordered" evidence="2">
    <location>
        <begin position="589"/>
        <end position="638"/>
    </location>
</feature>
<keyword evidence="1" id="KW-0175">Coiled coil</keyword>
<feature type="compositionally biased region" description="Polar residues" evidence="2">
    <location>
        <begin position="625"/>
        <end position="638"/>
    </location>
</feature>